<gene>
    <name evidence="3" type="ORF">ANI02nite_01120</name>
</gene>
<sequence>MSKPDLRSDAGFLVEEPDLLPLALGCAILGTGGGGNPYLGMLRARELLRQGAQVRVIPFEALDDEAWVYALGGIGAPVVGVEKIKRGDECLRAMRAIEARTGKTASALISEEIGGSNGIEPIATAAQAGLPVLDGDGMGRAFPEVQMTTFFVYGQECSPAAVADDKGNVVTFDPVDTMHRLEALARAVTVQMGGGAGMCTAPMSMGFIRRAALPGTVTQALSIGRAILDARRTHADVLDRLLLAADATLLFTGKVTGVTRELKGGFSVGSVQVQGDAEYNGSTADVAIQNENLVLWIDGAVRVCVPDLIMLVERETGEPITTELVKYGLSIAIIGMPAHALLKTPEALKIMGPAAFGYPGIDFDAHRL</sequence>
<dbReference type="RefSeq" id="WP_035376037.1">
    <property type="nucleotide sequence ID" value="NZ_AUBI01000001.1"/>
</dbReference>
<dbReference type="AlphaFoldDB" id="A0A511X5J6"/>
<dbReference type="SUPFAM" id="SSF160991">
    <property type="entry name" value="CV3147-like"/>
    <property type="match status" value="1"/>
</dbReference>
<evidence type="ECO:0008006" key="5">
    <source>
        <dbReference type="Google" id="ProtNLM"/>
    </source>
</evidence>
<dbReference type="Proteomes" id="UP000321635">
    <property type="component" value="Unassembled WGS sequence"/>
</dbReference>
<reference evidence="3 4" key="1">
    <citation type="submission" date="2019-07" db="EMBL/GenBank/DDBJ databases">
        <title>Whole genome shotgun sequence of Acetobacter nitrogenifigens NBRC 105050.</title>
        <authorList>
            <person name="Hosoyama A."/>
            <person name="Uohara A."/>
            <person name="Ohji S."/>
            <person name="Ichikawa N."/>
        </authorList>
    </citation>
    <scope>NUCLEOTIDE SEQUENCE [LARGE SCALE GENOMIC DNA]</scope>
    <source>
        <strain evidence="3 4">NBRC 105050</strain>
    </source>
</reference>
<dbReference type="Pfam" id="PF20906">
    <property type="entry name" value="S-Me-THD_C"/>
    <property type="match status" value="1"/>
</dbReference>
<organism evidence="3 4">
    <name type="scientific">Acetobacter nitrogenifigens DSM 23921 = NBRC 105050</name>
    <dbReference type="NCBI Taxonomy" id="1120919"/>
    <lineage>
        <taxon>Bacteria</taxon>
        <taxon>Pseudomonadati</taxon>
        <taxon>Pseudomonadota</taxon>
        <taxon>Alphaproteobacteria</taxon>
        <taxon>Acetobacterales</taxon>
        <taxon>Acetobacteraceae</taxon>
        <taxon>Acetobacter</taxon>
    </lineage>
</organism>
<protein>
    <recommendedName>
        <fullName evidence="5">Hydantoinase</fullName>
    </recommendedName>
</protein>
<dbReference type="InterPro" id="IPR024071">
    <property type="entry name" value="S-Me-THD_C_sf"/>
</dbReference>
<feature type="domain" description="S-Me-THD N-terminal" evidence="1">
    <location>
        <begin position="18"/>
        <end position="173"/>
    </location>
</feature>
<evidence type="ECO:0000313" key="4">
    <source>
        <dbReference type="Proteomes" id="UP000321635"/>
    </source>
</evidence>
<evidence type="ECO:0000313" key="3">
    <source>
        <dbReference type="EMBL" id="GEN58228.1"/>
    </source>
</evidence>
<keyword evidence="4" id="KW-1185">Reference proteome</keyword>
<dbReference type="STRING" id="1120919.GCA_000429165_00118"/>
<dbReference type="Gene3D" id="2.40.390.10">
    <property type="entry name" value="CV3147-like"/>
    <property type="match status" value="1"/>
</dbReference>
<dbReference type="OrthoDB" id="7441206at2"/>
<feature type="domain" description="S-Me-THD-like C-terminal" evidence="2">
    <location>
        <begin position="179"/>
        <end position="363"/>
    </location>
</feature>
<name>A0A511X5J6_9PROT</name>
<proteinExistence type="predicted"/>
<dbReference type="Gene3D" id="3.40.1610.10">
    <property type="entry name" value="CV3147-like domain"/>
    <property type="match status" value="1"/>
</dbReference>
<dbReference type="Pfam" id="PF06032">
    <property type="entry name" value="S-Me-THD_N"/>
    <property type="match status" value="1"/>
</dbReference>
<evidence type="ECO:0000259" key="2">
    <source>
        <dbReference type="Pfam" id="PF20906"/>
    </source>
</evidence>
<dbReference type="InterPro" id="IPR048350">
    <property type="entry name" value="S-Me-THD-like_C"/>
</dbReference>
<comment type="caution">
    <text evidence="3">The sequence shown here is derived from an EMBL/GenBank/DDBJ whole genome shotgun (WGS) entry which is preliminary data.</text>
</comment>
<evidence type="ECO:0000259" key="1">
    <source>
        <dbReference type="Pfam" id="PF06032"/>
    </source>
</evidence>
<dbReference type="EMBL" id="BJYF01000001">
    <property type="protein sequence ID" value="GEN58228.1"/>
    <property type="molecule type" value="Genomic_DNA"/>
</dbReference>
<dbReference type="InterPro" id="IPR027479">
    <property type="entry name" value="S-Me-THD_N_sf"/>
</dbReference>
<accession>A0A511X5J6</accession>
<dbReference type="InterPro" id="IPR010318">
    <property type="entry name" value="S-Me-THD_N"/>
</dbReference>